<evidence type="ECO:0000256" key="1">
    <source>
        <dbReference type="SAM" id="MobiDB-lite"/>
    </source>
</evidence>
<comment type="caution">
    <text evidence="2">The sequence shown here is derived from an EMBL/GenBank/DDBJ whole genome shotgun (WGS) entry which is preliminary data.</text>
</comment>
<dbReference type="AlphaFoldDB" id="A0A939SAK8"/>
<reference evidence="2" key="1">
    <citation type="submission" date="2021-03" db="EMBL/GenBank/DDBJ databases">
        <title>Leucobacter chromiisoli sp. nov., isolated from chromium-containing soil of chemical plant.</title>
        <authorList>
            <person name="Xu Z."/>
        </authorList>
    </citation>
    <scope>NUCLEOTIDE SEQUENCE</scope>
    <source>
        <strain evidence="2">S27</strain>
    </source>
</reference>
<feature type="compositionally biased region" description="Basic and acidic residues" evidence="1">
    <location>
        <begin position="9"/>
        <end position="21"/>
    </location>
</feature>
<gene>
    <name evidence="2" type="ORF">J4H92_08840</name>
</gene>
<proteinExistence type="predicted"/>
<evidence type="ECO:0000313" key="3">
    <source>
        <dbReference type="Proteomes" id="UP000664382"/>
    </source>
</evidence>
<accession>A0A939SAK8</accession>
<protein>
    <submittedName>
        <fullName evidence="2">Uncharacterized protein</fullName>
    </submittedName>
</protein>
<feature type="compositionally biased region" description="Low complexity" evidence="1">
    <location>
        <begin position="63"/>
        <end position="73"/>
    </location>
</feature>
<dbReference type="RefSeq" id="WP_208097821.1">
    <property type="nucleotide sequence ID" value="NZ_JAGDYM010000010.1"/>
</dbReference>
<name>A0A939SAK8_9MICO</name>
<sequence>MTQTEDADAPFKRPDLLKRLDGSFSSRSSGEPARESPIGTVRSTFVPPAERRTPVVLPPAPVEPSVAPSAAHPAPQPPPVQSDARRLRRADAELMPMPIAVIGERGQKPPTSSALAKMRQISHGVVASREGIVGIVLVNLEDSQPVVVASNPEHLFLDRLLELCRTSAAMFRGASLKASEHAREITGKEPPDPIVKSIQVESDRTVTINRVLESNHGHMLMLITLKSQPIGLSLMVAKQACQELEPLLEQHLAAIAAP</sequence>
<keyword evidence="3" id="KW-1185">Reference proteome</keyword>
<organism evidence="2 3">
    <name type="scientific">Leucobacter weissii</name>
    <dbReference type="NCBI Taxonomy" id="1983706"/>
    <lineage>
        <taxon>Bacteria</taxon>
        <taxon>Bacillati</taxon>
        <taxon>Actinomycetota</taxon>
        <taxon>Actinomycetes</taxon>
        <taxon>Micrococcales</taxon>
        <taxon>Microbacteriaceae</taxon>
        <taxon>Leucobacter</taxon>
    </lineage>
</organism>
<feature type="region of interest" description="Disordered" evidence="1">
    <location>
        <begin position="1"/>
        <end position="82"/>
    </location>
</feature>
<dbReference type="EMBL" id="JAGDYM010000010">
    <property type="protein sequence ID" value="MBO1902052.1"/>
    <property type="molecule type" value="Genomic_DNA"/>
</dbReference>
<evidence type="ECO:0000313" key="2">
    <source>
        <dbReference type="EMBL" id="MBO1902052.1"/>
    </source>
</evidence>
<dbReference type="Proteomes" id="UP000664382">
    <property type="component" value="Unassembled WGS sequence"/>
</dbReference>